<dbReference type="GO" id="GO:0006400">
    <property type="term" value="P:tRNA modification"/>
    <property type="evidence" value="ECO:0007669"/>
    <property type="project" value="TreeGrafter"/>
</dbReference>
<dbReference type="HAMAP" id="MF_01080">
    <property type="entry name" value="TruB_bact"/>
    <property type="match status" value="1"/>
</dbReference>
<dbReference type="AlphaFoldDB" id="A0A0W8FXR5"/>
<dbReference type="EMBL" id="LNQE01000776">
    <property type="protein sequence ID" value="KUG25059.1"/>
    <property type="molecule type" value="Genomic_DNA"/>
</dbReference>
<dbReference type="GO" id="GO:0003723">
    <property type="term" value="F:RNA binding"/>
    <property type="evidence" value="ECO:0007669"/>
    <property type="project" value="InterPro"/>
</dbReference>
<proteinExistence type="inferred from homology"/>
<dbReference type="PANTHER" id="PTHR13767">
    <property type="entry name" value="TRNA-PSEUDOURIDINE SYNTHASE"/>
    <property type="match status" value="1"/>
</dbReference>
<dbReference type="PANTHER" id="PTHR13767:SF2">
    <property type="entry name" value="PSEUDOURIDYLATE SYNTHASE TRUB1"/>
    <property type="match status" value="1"/>
</dbReference>
<evidence type="ECO:0000313" key="5">
    <source>
        <dbReference type="EMBL" id="KUG25059.1"/>
    </source>
</evidence>
<dbReference type="InterPro" id="IPR014780">
    <property type="entry name" value="tRNA_psdUridine_synth_TruB"/>
</dbReference>
<dbReference type="SUPFAM" id="SSF55120">
    <property type="entry name" value="Pseudouridine synthase"/>
    <property type="match status" value="1"/>
</dbReference>
<accession>A0A0W8FXR5</accession>
<dbReference type="GO" id="GO:0160148">
    <property type="term" value="F:tRNA pseudouridine(55) synthase activity"/>
    <property type="evidence" value="ECO:0007669"/>
    <property type="project" value="UniProtKB-EC"/>
</dbReference>
<dbReference type="EC" id="5.4.99.25" evidence="1"/>
<evidence type="ECO:0000256" key="3">
    <source>
        <dbReference type="ARBA" id="ARBA00023235"/>
    </source>
</evidence>
<keyword evidence="2" id="KW-0819">tRNA processing</keyword>
<sequence>MINKATNEFLNFDFTNGEVILIDKDEGISSFGIVNKLRKITGIKKIGHAGTLDPKATGLLIICTGKKTKEISKFQDLIKVYSGIISLGRTSRSMDSETELSGSVKTDFVNLEKLNEVRNFFLGKIQQIPPMYSALKHKGKSLYKYARKGIEIKRESREVEIYNFIIEKYIEPDVYFRISCSKGTYIRVIADDFGKKIGTGGYLKKLRREAIGQYNVESAFTINEFEKVFNSISVNRE</sequence>
<dbReference type="CDD" id="cd02573">
    <property type="entry name" value="PseudoU_synth_EcTruB"/>
    <property type="match status" value="1"/>
</dbReference>
<evidence type="ECO:0000259" key="4">
    <source>
        <dbReference type="Pfam" id="PF01509"/>
    </source>
</evidence>
<organism evidence="5">
    <name type="scientific">hydrocarbon metagenome</name>
    <dbReference type="NCBI Taxonomy" id="938273"/>
    <lineage>
        <taxon>unclassified sequences</taxon>
        <taxon>metagenomes</taxon>
        <taxon>ecological metagenomes</taxon>
    </lineage>
</organism>
<dbReference type="GO" id="GO:1990481">
    <property type="term" value="P:mRNA pseudouridine synthesis"/>
    <property type="evidence" value="ECO:0007669"/>
    <property type="project" value="TreeGrafter"/>
</dbReference>
<dbReference type="NCBIfam" id="TIGR00431">
    <property type="entry name" value="TruB"/>
    <property type="match status" value="1"/>
</dbReference>
<reference evidence="5" key="1">
    <citation type="journal article" date="2015" name="Proc. Natl. Acad. Sci. U.S.A.">
        <title>Networks of energetic and metabolic interactions define dynamics in microbial communities.</title>
        <authorList>
            <person name="Embree M."/>
            <person name="Liu J.K."/>
            <person name="Al-Bassam M.M."/>
            <person name="Zengler K."/>
        </authorList>
    </citation>
    <scope>NUCLEOTIDE SEQUENCE</scope>
</reference>
<dbReference type="GO" id="GO:0005634">
    <property type="term" value="C:nucleus"/>
    <property type="evidence" value="ECO:0007669"/>
    <property type="project" value="TreeGrafter"/>
</dbReference>
<evidence type="ECO:0000256" key="1">
    <source>
        <dbReference type="ARBA" id="ARBA00012787"/>
    </source>
</evidence>
<dbReference type="Pfam" id="PF01509">
    <property type="entry name" value="TruB_N"/>
    <property type="match status" value="1"/>
</dbReference>
<dbReference type="Gene3D" id="3.30.2350.10">
    <property type="entry name" value="Pseudouridine synthase"/>
    <property type="match status" value="1"/>
</dbReference>
<name>A0A0W8FXR5_9ZZZZ</name>
<dbReference type="GO" id="GO:0016829">
    <property type="term" value="F:lyase activity"/>
    <property type="evidence" value="ECO:0007669"/>
    <property type="project" value="UniProtKB-KW"/>
</dbReference>
<comment type="caution">
    <text evidence="5">The sequence shown here is derived from an EMBL/GenBank/DDBJ whole genome shotgun (WGS) entry which is preliminary data.</text>
</comment>
<keyword evidence="5" id="KW-0456">Lyase</keyword>
<dbReference type="InterPro" id="IPR020103">
    <property type="entry name" value="PsdUridine_synth_cat_dom_sf"/>
</dbReference>
<keyword evidence="3" id="KW-0413">Isomerase</keyword>
<feature type="domain" description="Pseudouridine synthase II N-terminal" evidence="4">
    <location>
        <begin position="38"/>
        <end position="186"/>
    </location>
</feature>
<evidence type="ECO:0000256" key="2">
    <source>
        <dbReference type="ARBA" id="ARBA00022694"/>
    </source>
</evidence>
<dbReference type="InterPro" id="IPR002501">
    <property type="entry name" value="PsdUridine_synth_N"/>
</dbReference>
<gene>
    <name evidence="5" type="ORF">ASZ90_005129</name>
</gene>
<protein>
    <recommendedName>
        <fullName evidence="1">tRNA pseudouridine(55) synthase</fullName>
        <ecNumber evidence="1">5.4.99.25</ecNumber>
    </recommendedName>
</protein>